<feature type="compositionally biased region" description="Basic and acidic residues" evidence="2">
    <location>
        <begin position="109"/>
        <end position="135"/>
    </location>
</feature>
<feature type="region of interest" description="Disordered" evidence="2">
    <location>
        <begin position="76"/>
        <end position="161"/>
    </location>
</feature>
<evidence type="ECO:0000259" key="3">
    <source>
        <dbReference type="PROSITE" id="PS51698"/>
    </source>
</evidence>
<dbReference type="PANTHER" id="PTHR28626:SF3">
    <property type="entry name" value="SRR1-LIKE PROTEIN"/>
    <property type="match status" value="1"/>
</dbReference>
<dbReference type="InterPro" id="IPR011989">
    <property type="entry name" value="ARM-like"/>
</dbReference>
<protein>
    <recommendedName>
        <fullName evidence="3">U-box domain-containing protein</fullName>
    </recommendedName>
</protein>
<dbReference type="InterPro" id="IPR003613">
    <property type="entry name" value="Ubox_domain"/>
</dbReference>
<dbReference type="GO" id="GO:0005634">
    <property type="term" value="C:nucleus"/>
    <property type="evidence" value="ECO:0007669"/>
    <property type="project" value="TreeGrafter"/>
</dbReference>
<feature type="compositionally biased region" description="Pro residues" evidence="2">
    <location>
        <begin position="137"/>
        <end position="153"/>
    </location>
</feature>
<dbReference type="InterPro" id="IPR040044">
    <property type="entry name" value="SRR1L"/>
</dbReference>
<organism evidence="4 5">
    <name type="scientific">Auxenochlorella protothecoides</name>
    <name type="common">Green microalga</name>
    <name type="synonym">Chlorella protothecoides</name>
    <dbReference type="NCBI Taxonomy" id="3075"/>
    <lineage>
        <taxon>Eukaryota</taxon>
        <taxon>Viridiplantae</taxon>
        <taxon>Chlorophyta</taxon>
        <taxon>core chlorophytes</taxon>
        <taxon>Trebouxiophyceae</taxon>
        <taxon>Chlorellales</taxon>
        <taxon>Chlorellaceae</taxon>
        <taxon>Auxenochlorella</taxon>
    </lineage>
</organism>
<dbReference type="Proteomes" id="UP000279271">
    <property type="component" value="Unassembled WGS sequence"/>
</dbReference>
<evidence type="ECO:0000256" key="2">
    <source>
        <dbReference type="SAM" id="MobiDB-lite"/>
    </source>
</evidence>
<dbReference type="SMART" id="SM00504">
    <property type="entry name" value="Ubox"/>
    <property type="match status" value="1"/>
</dbReference>
<evidence type="ECO:0000313" key="4">
    <source>
        <dbReference type="EMBL" id="RMZ54962.1"/>
    </source>
</evidence>
<dbReference type="Pfam" id="PF04564">
    <property type="entry name" value="U-box"/>
    <property type="match status" value="1"/>
</dbReference>
<reference evidence="5" key="1">
    <citation type="journal article" date="2018" name="Algal Res.">
        <title>Characterization of plant carbon substrate utilization by Auxenochlorella protothecoides.</title>
        <authorList>
            <person name="Vogler B.W."/>
            <person name="Starkenburg S.R."/>
            <person name="Sudasinghe N."/>
            <person name="Schambach J.Y."/>
            <person name="Rollin J.A."/>
            <person name="Pattathil S."/>
            <person name="Barry A.N."/>
        </authorList>
    </citation>
    <scope>NUCLEOTIDE SEQUENCE [LARGE SCALE GENOMIC DNA]</scope>
    <source>
        <strain evidence="5">UTEX 25</strain>
    </source>
</reference>
<proteinExistence type="inferred from homology"/>
<accession>A0A3M7L084</accession>
<feature type="compositionally biased region" description="Low complexity" evidence="2">
    <location>
        <begin position="92"/>
        <end position="108"/>
    </location>
</feature>
<dbReference type="Gene3D" id="1.25.10.10">
    <property type="entry name" value="Leucine-rich Repeat Variant"/>
    <property type="match status" value="1"/>
</dbReference>
<dbReference type="GO" id="GO:0004842">
    <property type="term" value="F:ubiquitin-protein transferase activity"/>
    <property type="evidence" value="ECO:0007669"/>
    <property type="project" value="InterPro"/>
</dbReference>
<evidence type="ECO:0000256" key="1">
    <source>
        <dbReference type="ARBA" id="ARBA00009856"/>
    </source>
</evidence>
<comment type="similarity">
    <text evidence="1">Belongs to the SRR1 family.</text>
</comment>
<dbReference type="PROSITE" id="PS51698">
    <property type="entry name" value="U_BOX"/>
    <property type="match status" value="1"/>
</dbReference>
<dbReference type="Gene3D" id="3.30.40.10">
    <property type="entry name" value="Zinc/RING finger domain, C3HC4 (zinc finger)"/>
    <property type="match status" value="1"/>
</dbReference>
<evidence type="ECO:0000313" key="5">
    <source>
        <dbReference type="Proteomes" id="UP000279271"/>
    </source>
</evidence>
<dbReference type="InterPro" id="IPR013083">
    <property type="entry name" value="Znf_RING/FYVE/PHD"/>
</dbReference>
<sequence>MQDPVVLGDTGNTYERSTISMWLERCARAGRAATDPLTGLVVGDAPKLIPNHTLKSLIQGWASRHYIVDLGRFSKARRTKRATPSKQPATEAAIGTSGSPSTTPASPRTAEHQGPDLPTHRLEGGASRSEGHHAEPPALPPPRPARPLYPDPGDPASARLGLDGVPEALAALHPSRLAAGGYPAQAKAAYAARTLSTLASQREAQDAMMEHRSTKQCHWPSSCWAGGWRQPDATPHLLRILQRLAAWRGDVAQEIVACGGILTAASLLSEPAPEVRAAAASLLYFLVQQQPGRGRQAALDALAGQAARGRMPPRPLMAFWRWHRPVPGAEAGAGPEGETEAGASAGALAAADASLACLVHALVSGDRNDTMISPDGVWTLARGRKARRRCHGALACSGGLHKDERPASIEERAHLRGLLDKATDMVAQSRFFSQLVASFQELAFPSDAQEHPAGEGASPPQTLAQVPVRATVWGLGSLRQPRAAHIRCQLALLCLLRAGVLQRLSGPITAVDPAFTPADVDLLESLGMEARNTPVARKPTLFFLAHCSADLTDSLLSSNRAAGTLHNLVLLGNSLSAIAAAWQHGGPAAGHAAISTILDLVQPGSCMREVALPEYAFPVISAFNDISIHTFWAAPPLKQTD</sequence>
<feature type="domain" description="U-box" evidence="3">
    <location>
        <begin position="1"/>
        <end position="68"/>
    </location>
</feature>
<comment type="caution">
    <text evidence="4">The sequence shown here is derived from an EMBL/GenBank/DDBJ whole genome shotgun (WGS) entry which is preliminary data.</text>
</comment>
<dbReference type="GO" id="GO:0016567">
    <property type="term" value="P:protein ubiquitination"/>
    <property type="evidence" value="ECO:0007669"/>
    <property type="project" value="UniProtKB-UniPathway"/>
</dbReference>
<dbReference type="SUPFAM" id="SSF57850">
    <property type="entry name" value="RING/U-box"/>
    <property type="match status" value="1"/>
</dbReference>
<dbReference type="InterPro" id="IPR012942">
    <property type="entry name" value="SRR1-like"/>
</dbReference>
<dbReference type="AlphaFoldDB" id="A0A3M7L084"/>
<name>A0A3M7L084_AUXPR</name>
<dbReference type="GO" id="GO:0005737">
    <property type="term" value="C:cytoplasm"/>
    <property type="evidence" value="ECO:0007669"/>
    <property type="project" value="TreeGrafter"/>
</dbReference>
<dbReference type="Pfam" id="PF07985">
    <property type="entry name" value="SRR1"/>
    <property type="match status" value="1"/>
</dbReference>
<dbReference type="UniPathway" id="UPA00143"/>
<dbReference type="PANTHER" id="PTHR28626">
    <property type="entry name" value="SRR1-LIKE PROTEIN"/>
    <property type="match status" value="1"/>
</dbReference>
<gene>
    <name evidence="4" type="ORF">APUTEX25_000479</name>
</gene>
<dbReference type="EMBL" id="QOKY01000172">
    <property type="protein sequence ID" value="RMZ54962.1"/>
    <property type="molecule type" value="Genomic_DNA"/>
</dbReference>